<dbReference type="PROSITE" id="PS51671">
    <property type="entry name" value="ACT"/>
    <property type="match status" value="2"/>
</dbReference>
<dbReference type="Pfam" id="PF03445">
    <property type="entry name" value="DUF294"/>
    <property type="match status" value="1"/>
</dbReference>
<dbReference type="CDD" id="cd05401">
    <property type="entry name" value="NT_GlnE_GlnD_like"/>
    <property type="match status" value="1"/>
</dbReference>
<comment type="caution">
    <text evidence="10">The sequence shown here is derived from an EMBL/GenBank/DDBJ whole genome shotgun (WGS) entry which is preliminary data.</text>
</comment>
<keyword evidence="6 7" id="KW-0511">Multifunctional enzyme</keyword>
<dbReference type="RefSeq" id="WP_020877308.1">
    <property type="nucleotide sequence ID" value="NZ_ATHJ01000088.1"/>
</dbReference>
<evidence type="ECO:0000259" key="8">
    <source>
        <dbReference type="PROSITE" id="PS51671"/>
    </source>
</evidence>
<dbReference type="PIRSF" id="PIRSF006288">
    <property type="entry name" value="PII_uridyltransf"/>
    <property type="match status" value="1"/>
</dbReference>
<feature type="domain" description="ACT" evidence="8">
    <location>
        <begin position="800"/>
        <end position="879"/>
    </location>
</feature>
<feature type="region of interest" description="Uridylyltransferase" evidence="7">
    <location>
        <begin position="1"/>
        <end position="327"/>
    </location>
</feature>
<keyword evidence="4 7" id="KW-0378">Hydrolase</keyword>
<comment type="domain">
    <text evidence="7">Has four distinct domains: an N-terminal nucleotidyltransferase (NT) domain responsible for UTase activity, a central HD domain that encodes UR activity, and two C-terminal ACT domains that seem to have a role in glutamine sensing.</text>
</comment>
<comment type="cofactor">
    <cofactor evidence="7">
        <name>Mg(2+)</name>
        <dbReference type="ChEBI" id="CHEBI:18420"/>
    </cofactor>
</comment>
<proteinExistence type="inferred from homology"/>
<organism evidence="10 11">
    <name type="scientific">Desulfococcus multivorans DSM 2059</name>
    <dbReference type="NCBI Taxonomy" id="1121405"/>
    <lineage>
        <taxon>Bacteria</taxon>
        <taxon>Pseudomonadati</taxon>
        <taxon>Thermodesulfobacteriota</taxon>
        <taxon>Desulfobacteria</taxon>
        <taxon>Desulfobacterales</taxon>
        <taxon>Desulfococcaceae</taxon>
        <taxon>Desulfococcus</taxon>
    </lineage>
</organism>
<dbReference type="Pfam" id="PF01966">
    <property type="entry name" value="HD"/>
    <property type="match status" value="1"/>
</dbReference>
<dbReference type="Proteomes" id="UP000014977">
    <property type="component" value="Unassembled WGS sequence"/>
</dbReference>
<evidence type="ECO:0000313" key="10">
    <source>
        <dbReference type="EMBL" id="EPR39703.1"/>
    </source>
</evidence>
<dbReference type="GO" id="GO:0008081">
    <property type="term" value="F:phosphoric diester hydrolase activity"/>
    <property type="evidence" value="ECO:0007669"/>
    <property type="project" value="UniProtKB-UniRule"/>
</dbReference>
<dbReference type="SUPFAM" id="SSF109604">
    <property type="entry name" value="HD-domain/PDEase-like"/>
    <property type="match status" value="1"/>
</dbReference>
<dbReference type="GO" id="GO:0008773">
    <property type="term" value="F:[protein-PII] uridylyltransferase activity"/>
    <property type="evidence" value="ECO:0007669"/>
    <property type="project" value="UniProtKB-UniRule"/>
</dbReference>
<dbReference type="Pfam" id="PF08335">
    <property type="entry name" value="GlnD_UR_UTase"/>
    <property type="match status" value="1"/>
</dbReference>
<feature type="domain" description="HD" evidence="9">
    <location>
        <begin position="445"/>
        <end position="570"/>
    </location>
</feature>
<comment type="activity regulation">
    <text evidence="7">Uridylyltransferase (UTase) activity is inhibited by glutamine, while glutamine activates uridylyl-removing (UR) activity.</text>
</comment>
<evidence type="ECO:0000256" key="3">
    <source>
        <dbReference type="ARBA" id="ARBA00022737"/>
    </source>
</evidence>
<dbReference type="GO" id="GO:0006808">
    <property type="term" value="P:regulation of nitrogen utilization"/>
    <property type="evidence" value="ECO:0007669"/>
    <property type="project" value="UniProtKB-UniRule"/>
</dbReference>
<dbReference type="SUPFAM" id="SSF55021">
    <property type="entry name" value="ACT-like"/>
    <property type="match status" value="2"/>
</dbReference>
<dbReference type="SUPFAM" id="SSF81301">
    <property type="entry name" value="Nucleotidyltransferase"/>
    <property type="match status" value="1"/>
</dbReference>
<dbReference type="InterPro" id="IPR002912">
    <property type="entry name" value="ACT_dom"/>
</dbReference>
<dbReference type="OrthoDB" id="9758038at2"/>
<dbReference type="PANTHER" id="PTHR47320">
    <property type="entry name" value="BIFUNCTIONAL URIDYLYLTRANSFERASE/URIDYLYL-REMOVING ENZYME"/>
    <property type="match status" value="1"/>
</dbReference>
<keyword evidence="1 7" id="KW-0808">Transferase</keyword>
<dbReference type="AlphaFoldDB" id="S7V500"/>
<dbReference type="NCBIfam" id="TIGR01693">
    <property type="entry name" value="UTase_glnD"/>
    <property type="match status" value="1"/>
</dbReference>
<dbReference type="eggNOG" id="COG2844">
    <property type="taxonomic scope" value="Bacteria"/>
</dbReference>
<evidence type="ECO:0000256" key="2">
    <source>
        <dbReference type="ARBA" id="ARBA00022695"/>
    </source>
</evidence>
<dbReference type="CDD" id="cd00077">
    <property type="entry name" value="HDc"/>
    <property type="match status" value="1"/>
</dbReference>
<evidence type="ECO:0000256" key="4">
    <source>
        <dbReference type="ARBA" id="ARBA00022801"/>
    </source>
</evidence>
<gene>
    <name evidence="7" type="primary">glnD</name>
    <name evidence="10" type="ORF">dsmv_2551</name>
</gene>
<evidence type="ECO:0000256" key="7">
    <source>
        <dbReference type="HAMAP-Rule" id="MF_00277"/>
    </source>
</evidence>
<evidence type="ECO:0000256" key="1">
    <source>
        <dbReference type="ARBA" id="ARBA00022679"/>
    </source>
</evidence>
<evidence type="ECO:0000256" key="5">
    <source>
        <dbReference type="ARBA" id="ARBA00022842"/>
    </source>
</evidence>
<dbReference type="CDD" id="cd04900">
    <property type="entry name" value="ACT_UUR-like_1"/>
    <property type="match status" value="1"/>
</dbReference>
<dbReference type="Gene3D" id="1.10.3210.10">
    <property type="entry name" value="Hypothetical protein af1432"/>
    <property type="match status" value="1"/>
</dbReference>
<dbReference type="InterPro" id="IPR005105">
    <property type="entry name" value="GlnD_Uridyltrans_N"/>
</dbReference>
<dbReference type="EMBL" id="ATHJ01000088">
    <property type="protein sequence ID" value="EPR39703.1"/>
    <property type="molecule type" value="Genomic_DNA"/>
</dbReference>
<dbReference type="InterPro" id="IPR010043">
    <property type="entry name" value="UTase/UR"/>
</dbReference>
<evidence type="ECO:0000256" key="6">
    <source>
        <dbReference type="ARBA" id="ARBA00023268"/>
    </source>
</evidence>
<keyword evidence="2 7" id="KW-0548">Nucleotidyltransferase</keyword>
<dbReference type="InterPro" id="IPR043519">
    <property type="entry name" value="NT_sf"/>
</dbReference>
<dbReference type="EC" id="3.1.4.-" evidence="7"/>
<dbReference type="STRING" id="897.B2D07_19140"/>
<name>S7V500_DESML</name>
<dbReference type="InterPro" id="IPR045865">
    <property type="entry name" value="ACT-like_dom_sf"/>
</dbReference>
<keyword evidence="5 7" id="KW-0460">Magnesium</keyword>
<dbReference type="InterPro" id="IPR006674">
    <property type="entry name" value="HD_domain"/>
</dbReference>
<dbReference type="HAMAP" id="MF_00277">
    <property type="entry name" value="PII_uridylyl_transf"/>
    <property type="match status" value="1"/>
</dbReference>
<accession>S7V500</accession>
<feature type="domain" description="ACT" evidence="8">
    <location>
        <begin position="688"/>
        <end position="768"/>
    </location>
</feature>
<keyword evidence="3" id="KW-0677">Repeat</keyword>
<dbReference type="EC" id="2.7.7.59" evidence="7"/>
<comment type="function">
    <text evidence="7">Modifies, by uridylylation and deuridylylation, the PII regulatory proteins (GlnB and homologs), in response to the nitrogen status of the cell that GlnD senses through the glutamine level. Under low glutamine levels, catalyzes the conversion of the PII proteins and UTP to PII-UMP and PPi, while under higher glutamine levels, GlnD hydrolyzes PII-UMP to PII and UMP (deuridylylation). Thus, controls uridylylation state and activity of the PII proteins, and plays an important role in the regulation of nitrogen metabolism.</text>
</comment>
<dbReference type="PROSITE" id="PS51831">
    <property type="entry name" value="HD"/>
    <property type="match status" value="1"/>
</dbReference>
<dbReference type="PATRIC" id="fig|1121405.3.peg.2202"/>
<comment type="catalytic activity">
    <reaction evidence="7">
        <text>[protein-PII]-uridylyl-L-tyrosine + H2O = [protein-PII]-L-tyrosine + UMP + H(+)</text>
        <dbReference type="Rhea" id="RHEA:48600"/>
        <dbReference type="Rhea" id="RHEA-COMP:12147"/>
        <dbReference type="Rhea" id="RHEA-COMP:12148"/>
        <dbReference type="ChEBI" id="CHEBI:15377"/>
        <dbReference type="ChEBI" id="CHEBI:15378"/>
        <dbReference type="ChEBI" id="CHEBI:46858"/>
        <dbReference type="ChEBI" id="CHEBI:57865"/>
        <dbReference type="ChEBI" id="CHEBI:90602"/>
    </reaction>
</comment>
<dbReference type="SUPFAM" id="SSF81593">
    <property type="entry name" value="Nucleotidyltransferase substrate binding subunit/domain"/>
    <property type="match status" value="1"/>
</dbReference>
<comment type="caution">
    <text evidence="7">Lacks conserved residue(s) required for the propagation of feature annotation.</text>
</comment>
<evidence type="ECO:0000259" key="9">
    <source>
        <dbReference type="PROSITE" id="PS51831"/>
    </source>
</evidence>
<reference evidence="10 11" key="1">
    <citation type="journal article" date="2013" name="Genome Announc.">
        <title>Draft genome sequences for three mercury-methylating, sulfate-reducing bacteria.</title>
        <authorList>
            <person name="Brown S.D."/>
            <person name="Hurt R.A.Jr."/>
            <person name="Gilmour C.C."/>
            <person name="Elias D.A."/>
        </authorList>
    </citation>
    <scope>NUCLEOTIDE SEQUENCE [LARGE SCALE GENOMIC DNA]</scope>
    <source>
        <strain evidence="10 11">DSM 2059</strain>
    </source>
</reference>
<comment type="catalytic activity">
    <reaction evidence="7">
        <text>[protein-PII]-L-tyrosine + UTP = [protein-PII]-uridylyl-L-tyrosine + diphosphate</text>
        <dbReference type="Rhea" id="RHEA:13673"/>
        <dbReference type="Rhea" id="RHEA-COMP:12147"/>
        <dbReference type="Rhea" id="RHEA-COMP:12148"/>
        <dbReference type="ChEBI" id="CHEBI:33019"/>
        <dbReference type="ChEBI" id="CHEBI:46398"/>
        <dbReference type="ChEBI" id="CHEBI:46858"/>
        <dbReference type="ChEBI" id="CHEBI:90602"/>
        <dbReference type="EC" id="2.7.7.59"/>
    </reaction>
</comment>
<dbReference type="InterPro" id="IPR003607">
    <property type="entry name" value="HD/PDEase_dom"/>
</dbReference>
<keyword evidence="11" id="KW-1185">Reference proteome</keyword>
<dbReference type="SMART" id="SM00471">
    <property type="entry name" value="HDc"/>
    <property type="match status" value="1"/>
</dbReference>
<dbReference type="PANTHER" id="PTHR47320:SF1">
    <property type="entry name" value="BIFUNCTIONAL URIDYLYLTRANSFERASE_URIDYLYL-REMOVING ENZYME"/>
    <property type="match status" value="1"/>
</dbReference>
<protein>
    <recommendedName>
        <fullName evidence="7">Bifunctional uridylyltransferase/uridylyl-removing enzyme</fullName>
        <shortName evidence="7">UTase/UR</shortName>
    </recommendedName>
    <alternativeName>
        <fullName evidence="7">Bifunctional [protein-PII] modification enzyme</fullName>
    </alternativeName>
    <alternativeName>
        <fullName evidence="7">Bifunctional nitrogen sensor protein</fullName>
    </alternativeName>
    <domain>
        <recommendedName>
            <fullName evidence="7">[Protein-PII] uridylyltransferase</fullName>
            <shortName evidence="7">PII uridylyltransferase</shortName>
            <shortName evidence="7">UTase</shortName>
            <ecNumber evidence="7">2.7.7.59</ecNumber>
        </recommendedName>
    </domain>
    <domain>
        <recommendedName>
            <fullName evidence="7">[Protein-PII]-UMP uridylyl-removing enzyme</fullName>
            <shortName evidence="7">UR</shortName>
            <ecNumber evidence="7">3.1.4.-</ecNumber>
        </recommendedName>
    </domain>
</protein>
<dbReference type="CDD" id="cd04899">
    <property type="entry name" value="ACT_ACR-UUR-like_2"/>
    <property type="match status" value="1"/>
</dbReference>
<evidence type="ECO:0000313" key="11">
    <source>
        <dbReference type="Proteomes" id="UP000014977"/>
    </source>
</evidence>
<sequence length="887" mass="101594">MRHKSDNPLNTLARQQKFLIADFLKGEVPDFVRRYTRCFDAYFRASYENSVIGPKLDIRRNPYAVVALGGYGREEQCIHSDVDLLILFDREVPEAAAALIEEIIYPLWDIGVEVGHATRSLDECITAAIEDIETLTAFLDARFICGMSHLYSKLLDLFREKVIYDDPDGVIGRVVKRNQERHQSFGDSTYLLEPNLKEGQGGLRDYHTMLWVARIRNQLTQPRDLEYHGCLSYKEYQALSQALAFIWQVRNHLHYLSGRKCDQLYFIYQERLAADLGYVYRDGQQPVERFLGVLHRHMGFLKQQQQLVVYELEKGKAKRRSLKSLEKVNAEGIAIVDGMLNFVSSKMIPKQSEILMRIFEESARLKMPLSIEARRLVREFLYCVDGRFRESESVRSAFEKILLTPVIKFNVLEAMSETGFLEAFIPQFNEIVNRIQYDEYHLYPVHRHLLRTVQTLKKFGTPDDPTTKPLCGQIYEDLTRRERIALIWAGLLHDIGKGMSSGNHSEKGAEMIREILSERGYPPEMIETVAFLVREHLFLIKIATRRDIQDEETALVCARRIGDTDRLKMLYLLSVADSVATGPKAWSGWTAALLEALFLNVSSLFREGELTSAGALALIEEKRNYVLTLSEHPGTRESMDALFRMMPPRYLLNTSRENIARHIALYNRLGKAHFVWTVEKSIGLKTRTVTICARDCPGLFARISGVFTLNGMDILAAQVYTWRNNIALDVFEVKPPPDSFYETRKWEHAEADLESALLGSLDLEAALSEKMKTYAVDKPWRPEKSPRVNVDNESSSFFTIVEVFTYDFPGLLYKITDALFKCRLDVWVAKIATNADQVVDVFYVRDFDGQKADSPEQVAALETALMTVLSEASDSRNGKPERSRIIG</sequence>
<dbReference type="InterPro" id="IPR013546">
    <property type="entry name" value="PII_UdlTrfase/GS_AdlTrfase"/>
</dbReference>
<comment type="similarity">
    <text evidence="7">Belongs to the GlnD family.</text>
</comment>